<evidence type="ECO:0000313" key="1">
    <source>
        <dbReference type="EMBL" id="ACK73746.1"/>
    </source>
</evidence>
<dbReference type="OrthoDB" id="428262at2"/>
<gene>
    <name evidence="1" type="ordered locus">PCC7424_5679</name>
</gene>
<dbReference type="KEGG" id="cyc:PCC7424_5679"/>
<sequence length="194" mass="21787">MYIERVPNRNSPPAVLLRESYREGNIVRKRTLANLSKLPDTVIENLKVVLKGGTTIENLSESFSIVRSLPHGHIAATLGTLKIAYYVEWHMRKALAPLLFDDEKVVEESEPNNNVVTSQKRSKKAKAKAARKKTSEKFTVHSFRTLMEDLATIAKNKIQSNCCEASLSFEKITQPTHLQQKALDLLGVSLICTQ</sequence>
<keyword evidence="1" id="KW-0614">Plasmid</keyword>
<dbReference type="AlphaFoldDB" id="B7KLS4"/>
<evidence type="ECO:0000313" key="2">
    <source>
        <dbReference type="Proteomes" id="UP000002384"/>
    </source>
</evidence>
<dbReference type="RefSeq" id="WP_012599654.1">
    <property type="nucleotide sequence ID" value="NC_011738.1"/>
</dbReference>
<geneLocation type="plasmid" evidence="1 2">
    <name>pP742401</name>
</geneLocation>
<evidence type="ECO:0008006" key="3">
    <source>
        <dbReference type="Google" id="ProtNLM"/>
    </source>
</evidence>
<proteinExistence type="predicted"/>
<dbReference type="EMBL" id="CP001292">
    <property type="protein sequence ID" value="ACK73746.1"/>
    <property type="molecule type" value="Genomic_DNA"/>
</dbReference>
<dbReference type="HOGENOM" id="CLU_1400471_0_0_3"/>
<name>B7KLS4_GLOC7</name>
<organism evidence="1 2">
    <name type="scientific">Gloeothece citriformis (strain PCC 7424)</name>
    <name type="common">Cyanothece sp. (strain PCC 7424)</name>
    <dbReference type="NCBI Taxonomy" id="65393"/>
    <lineage>
        <taxon>Bacteria</taxon>
        <taxon>Bacillati</taxon>
        <taxon>Cyanobacteriota</taxon>
        <taxon>Cyanophyceae</taxon>
        <taxon>Oscillatoriophycideae</taxon>
        <taxon>Chroococcales</taxon>
        <taxon>Aphanothecaceae</taxon>
        <taxon>Gloeothece</taxon>
        <taxon>Gloeothece citriformis</taxon>
    </lineage>
</organism>
<protein>
    <recommendedName>
        <fullName evidence="3">Transposase</fullName>
    </recommendedName>
</protein>
<accession>B7KLS4</accession>
<reference evidence="2" key="1">
    <citation type="journal article" date="2011" name="MBio">
        <title>Novel metabolic attributes of the genus Cyanothece, comprising a group of unicellular nitrogen-fixing Cyanobacteria.</title>
        <authorList>
            <person name="Bandyopadhyay A."/>
            <person name="Elvitigala T."/>
            <person name="Welsh E."/>
            <person name="Stockel J."/>
            <person name="Liberton M."/>
            <person name="Min H."/>
            <person name="Sherman L.A."/>
            <person name="Pakrasi H.B."/>
        </authorList>
    </citation>
    <scope>NUCLEOTIDE SEQUENCE [LARGE SCALE GENOMIC DNA]</scope>
    <source>
        <strain evidence="2">PCC 7424</strain>
        <plasmid evidence="2">pP742401</plasmid>
    </source>
</reference>
<dbReference type="eggNOG" id="COG5421">
    <property type="taxonomic scope" value="Bacteria"/>
</dbReference>
<keyword evidence="2" id="KW-1185">Reference proteome</keyword>
<dbReference type="Proteomes" id="UP000002384">
    <property type="component" value="Plasmid pP742401"/>
</dbReference>